<keyword evidence="2" id="KW-1185">Reference proteome</keyword>
<evidence type="ECO:0000313" key="2">
    <source>
        <dbReference type="Proteomes" id="UP001596086"/>
    </source>
</evidence>
<organism evidence="1 2">
    <name type="scientific">Massilia aerilata</name>
    <dbReference type="NCBI Taxonomy" id="453817"/>
    <lineage>
        <taxon>Bacteria</taxon>
        <taxon>Pseudomonadati</taxon>
        <taxon>Pseudomonadota</taxon>
        <taxon>Betaproteobacteria</taxon>
        <taxon>Burkholderiales</taxon>
        <taxon>Oxalobacteraceae</taxon>
        <taxon>Telluria group</taxon>
        <taxon>Massilia</taxon>
    </lineage>
</organism>
<accession>A0ABW0RTS2</accession>
<reference evidence="2" key="1">
    <citation type="journal article" date="2019" name="Int. J. Syst. Evol. Microbiol.">
        <title>The Global Catalogue of Microorganisms (GCM) 10K type strain sequencing project: providing services to taxonomists for standard genome sequencing and annotation.</title>
        <authorList>
            <consortium name="The Broad Institute Genomics Platform"/>
            <consortium name="The Broad Institute Genome Sequencing Center for Infectious Disease"/>
            <person name="Wu L."/>
            <person name="Ma J."/>
        </authorList>
    </citation>
    <scope>NUCLEOTIDE SEQUENCE [LARGE SCALE GENOMIC DNA]</scope>
    <source>
        <strain evidence="2">CGMCC 4.5798</strain>
    </source>
</reference>
<comment type="caution">
    <text evidence="1">The sequence shown here is derived from an EMBL/GenBank/DDBJ whole genome shotgun (WGS) entry which is preliminary data.</text>
</comment>
<dbReference type="Proteomes" id="UP001596086">
    <property type="component" value="Unassembled WGS sequence"/>
</dbReference>
<dbReference type="RefSeq" id="WP_379768459.1">
    <property type="nucleotide sequence ID" value="NZ_JBHSMZ010000004.1"/>
</dbReference>
<dbReference type="EMBL" id="JBHSMZ010000004">
    <property type="protein sequence ID" value="MFC5548082.1"/>
    <property type="molecule type" value="Genomic_DNA"/>
</dbReference>
<proteinExistence type="predicted"/>
<gene>
    <name evidence="1" type="ORF">ACFPO9_06095</name>
</gene>
<evidence type="ECO:0000313" key="1">
    <source>
        <dbReference type="EMBL" id="MFC5548082.1"/>
    </source>
</evidence>
<sequence>MTYQSRYQPRRQQTTGGKIKNSERYDIFYDIAFDAMLRGDFPCMTVDTGTLMLRVVNASLTIEQARSIPPGSSMNGNNRFSGPRLDGRNGQGALYMGTVGGVLREHAHYSLQSYPSSKLGTPTPSLFKPGAPDTTRAFMQQQKTGAMPHSPQRFHLFRLKHPLQFADLRMTALAPLFHRLRTSGEARSRYGMADNLPFDMLISAASDAQDYSAARGIADAVFDRRHSTGLVGVCAASSRADTDSGLVFDTHGDPTGGLIFAIFDKDGAPITALEPAAPKGKPNDAIFDTFESIAAAVG</sequence>
<protein>
    <recommendedName>
        <fullName evidence="3">RES domain-containing protein</fullName>
    </recommendedName>
</protein>
<name>A0ABW0RTS2_9BURK</name>
<evidence type="ECO:0008006" key="3">
    <source>
        <dbReference type="Google" id="ProtNLM"/>
    </source>
</evidence>